<dbReference type="Pfam" id="PF14978">
    <property type="entry name" value="MRP-63"/>
    <property type="match status" value="1"/>
</dbReference>
<dbReference type="EMBL" id="JAODUO010000401">
    <property type="protein sequence ID" value="KAK2181371.1"/>
    <property type="molecule type" value="Genomic_DNA"/>
</dbReference>
<gene>
    <name evidence="1" type="ORF">NP493_401g02058</name>
</gene>
<dbReference type="GO" id="GO:0032543">
    <property type="term" value="P:mitochondrial translation"/>
    <property type="evidence" value="ECO:0007669"/>
    <property type="project" value="TreeGrafter"/>
</dbReference>
<protein>
    <submittedName>
        <fullName evidence="1">Uncharacterized protein</fullName>
    </submittedName>
</protein>
<reference evidence="1" key="1">
    <citation type="journal article" date="2023" name="Mol. Biol. Evol.">
        <title>Third-Generation Sequencing Reveals the Adaptive Role of the Epigenome in Three Deep-Sea Polychaetes.</title>
        <authorList>
            <person name="Perez M."/>
            <person name="Aroh O."/>
            <person name="Sun Y."/>
            <person name="Lan Y."/>
            <person name="Juniper S.K."/>
            <person name="Young C.R."/>
            <person name="Angers B."/>
            <person name="Qian P.Y."/>
        </authorList>
    </citation>
    <scope>NUCLEOTIDE SEQUENCE</scope>
    <source>
        <strain evidence="1">R07B-5</strain>
    </source>
</reference>
<evidence type="ECO:0000313" key="1">
    <source>
        <dbReference type="EMBL" id="KAK2181371.1"/>
    </source>
</evidence>
<dbReference type="AlphaFoldDB" id="A0AAD9L1K7"/>
<proteinExistence type="predicted"/>
<dbReference type="PANTHER" id="PTHR14520">
    <property type="entry name" value="MITOCHONDRIAL RIBOSOMAL PROTEIN 63"/>
    <property type="match status" value="1"/>
</dbReference>
<name>A0AAD9L1K7_RIDPI</name>
<dbReference type="InterPro" id="IPR016576">
    <property type="entry name" value="Ribosomal_mL63"/>
</dbReference>
<dbReference type="GO" id="GO:0003735">
    <property type="term" value="F:structural constituent of ribosome"/>
    <property type="evidence" value="ECO:0007669"/>
    <property type="project" value="TreeGrafter"/>
</dbReference>
<organism evidence="1 2">
    <name type="scientific">Ridgeia piscesae</name>
    <name type="common">Tubeworm</name>
    <dbReference type="NCBI Taxonomy" id="27915"/>
    <lineage>
        <taxon>Eukaryota</taxon>
        <taxon>Metazoa</taxon>
        <taxon>Spiralia</taxon>
        <taxon>Lophotrochozoa</taxon>
        <taxon>Annelida</taxon>
        <taxon>Polychaeta</taxon>
        <taxon>Sedentaria</taxon>
        <taxon>Canalipalpata</taxon>
        <taxon>Sabellida</taxon>
        <taxon>Siboglinidae</taxon>
        <taxon>Ridgeia</taxon>
    </lineage>
</organism>
<dbReference type="PANTHER" id="PTHR14520:SF4">
    <property type="entry name" value="LARGE RIBOSOMAL SUBUNIT PROTEIN ML63"/>
    <property type="match status" value="1"/>
</dbReference>
<keyword evidence="2" id="KW-1185">Reference proteome</keyword>
<sequence length="109" mass="13248">MFITRCLMYYIRRKHFPGRLDLGKHKMIPRVTSLMKARALQQLLLEQKNLDSLENPYLTEAEEEGHMEDSGKIQKMQEEYLHEKRQKTMLKHRLMDEHLDHLNVTKQWE</sequence>
<accession>A0AAD9L1K7</accession>
<comment type="caution">
    <text evidence="1">The sequence shown here is derived from an EMBL/GenBank/DDBJ whole genome shotgun (WGS) entry which is preliminary data.</text>
</comment>
<evidence type="ECO:0000313" key="2">
    <source>
        <dbReference type="Proteomes" id="UP001209878"/>
    </source>
</evidence>
<dbReference type="Proteomes" id="UP001209878">
    <property type="component" value="Unassembled WGS sequence"/>
</dbReference>
<dbReference type="GO" id="GO:0005761">
    <property type="term" value="C:mitochondrial ribosome"/>
    <property type="evidence" value="ECO:0007669"/>
    <property type="project" value="InterPro"/>
</dbReference>